<dbReference type="EC" id="2.5.1.97" evidence="2"/>
<dbReference type="InterPro" id="IPR036732">
    <property type="entry name" value="AFP_Neu5c_C_sf"/>
</dbReference>
<dbReference type="EMBL" id="JAVDQD010000005">
    <property type="protein sequence ID" value="MDR6240697.1"/>
    <property type="molecule type" value="Genomic_DNA"/>
</dbReference>
<proteinExistence type="predicted"/>
<dbReference type="PANTHER" id="PTHR42966">
    <property type="entry name" value="N-ACETYLNEURAMINATE SYNTHASE"/>
    <property type="match status" value="1"/>
</dbReference>
<dbReference type="InterPro" id="IPR013132">
    <property type="entry name" value="PseI/NeuA/B-like_N"/>
</dbReference>
<accession>A0AAE3XQG0</accession>
<comment type="caution">
    <text evidence="2">The sequence shown here is derived from an EMBL/GenBank/DDBJ whole genome shotgun (WGS) entry which is preliminary data.</text>
</comment>
<dbReference type="PROSITE" id="PS50844">
    <property type="entry name" value="AFP_LIKE"/>
    <property type="match status" value="1"/>
</dbReference>
<dbReference type="Pfam" id="PF08666">
    <property type="entry name" value="SAF"/>
    <property type="match status" value="1"/>
</dbReference>
<dbReference type="Pfam" id="PF03102">
    <property type="entry name" value="NeuB"/>
    <property type="match status" value="1"/>
</dbReference>
<dbReference type="SUPFAM" id="SSF51569">
    <property type="entry name" value="Aldolase"/>
    <property type="match status" value="1"/>
</dbReference>
<dbReference type="NCBIfam" id="TIGR03586">
    <property type="entry name" value="PseI"/>
    <property type="match status" value="1"/>
</dbReference>
<reference evidence="2" key="1">
    <citation type="submission" date="2023-07" db="EMBL/GenBank/DDBJ databases">
        <title>Genomic Encyclopedia of Type Strains, Phase IV (KMG-IV): sequencing the most valuable type-strain genomes for metagenomic binning, comparative biology and taxonomic classification.</title>
        <authorList>
            <person name="Goeker M."/>
        </authorList>
    </citation>
    <scope>NUCLEOTIDE SEQUENCE</scope>
    <source>
        <strain evidence="2">DSM 26174</strain>
    </source>
</reference>
<feature type="domain" description="AFP-like" evidence="1">
    <location>
        <begin position="288"/>
        <end position="346"/>
    </location>
</feature>
<dbReference type="GO" id="GO:0047444">
    <property type="term" value="F:N-acylneuraminate-9-phosphate synthase activity"/>
    <property type="evidence" value="ECO:0007669"/>
    <property type="project" value="TreeGrafter"/>
</dbReference>
<dbReference type="Gene3D" id="3.90.1210.10">
    <property type="entry name" value="Antifreeze-like/N-acetylneuraminic acid synthase C-terminal domain"/>
    <property type="match status" value="1"/>
</dbReference>
<organism evidence="2 3">
    <name type="scientific">Aureibacter tunicatorum</name>
    <dbReference type="NCBI Taxonomy" id="866807"/>
    <lineage>
        <taxon>Bacteria</taxon>
        <taxon>Pseudomonadati</taxon>
        <taxon>Bacteroidota</taxon>
        <taxon>Cytophagia</taxon>
        <taxon>Cytophagales</taxon>
        <taxon>Persicobacteraceae</taxon>
        <taxon>Aureibacter</taxon>
    </lineage>
</organism>
<name>A0AAE3XQG0_9BACT</name>
<dbReference type="Proteomes" id="UP001185092">
    <property type="component" value="Unassembled WGS sequence"/>
</dbReference>
<gene>
    <name evidence="2" type="ORF">HNQ88_003773</name>
</gene>
<evidence type="ECO:0000313" key="3">
    <source>
        <dbReference type="Proteomes" id="UP001185092"/>
    </source>
</evidence>
<dbReference type="CDD" id="cd11615">
    <property type="entry name" value="SAF_NeuB_like"/>
    <property type="match status" value="1"/>
</dbReference>
<protein>
    <submittedName>
        <fullName evidence="2">Pseudaminic acid synthase</fullName>
        <ecNumber evidence="2">2.5.1.97</ecNumber>
    </submittedName>
</protein>
<dbReference type="InterPro" id="IPR057736">
    <property type="entry name" value="SAF_PseI/NeuA/NeuB"/>
</dbReference>
<dbReference type="InterPro" id="IPR051690">
    <property type="entry name" value="PseI-like"/>
</dbReference>
<dbReference type="SUPFAM" id="SSF51269">
    <property type="entry name" value="AFP III-like domain"/>
    <property type="match status" value="1"/>
</dbReference>
<dbReference type="AlphaFoldDB" id="A0AAE3XQG0"/>
<evidence type="ECO:0000313" key="2">
    <source>
        <dbReference type="EMBL" id="MDR6240697.1"/>
    </source>
</evidence>
<keyword evidence="3" id="KW-1185">Reference proteome</keyword>
<dbReference type="GO" id="GO:0016051">
    <property type="term" value="P:carbohydrate biosynthetic process"/>
    <property type="evidence" value="ECO:0007669"/>
    <property type="project" value="InterPro"/>
</dbReference>
<dbReference type="InterPro" id="IPR013785">
    <property type="entry name" value="Aldolase_TIM"/>
</dbReference>
<dbReference type="RefSeq" id="WP_309940836.1">
    <property type="nucleotide sequence ID" value="NZ_AP025306.1"/>
</dbReference>
<evidence type="ECO:0000259" key="1">
    <source>
        <dbReference type="PROSITE" id="PS50844"/>
    </source>
</evidence>
<dbReference type="InterPro" id="IPR013974">
    <property type="entry name" value="SAF"/>
</dbReference>
<dbReference type="InterPro" id="IPR020030">
    <property type="entry name" value="Pseudaminic_synth_PseI"/>
</dbReference>
<dbReference type="PANTHER" id="PTHR42966:SF2">
    <property type="entry name" value="PSEUDAMINIC ACID SYNTHASE"/>
    <property type="match status" value="1"/>
</dbReference>
<dbReference type="SMART" id="SM00858">
    <property type="entry name" value="SAF"/>
    <property type="match status" value="1"/>
</dbReference>
<dbReference type="Gene3D" id="3.20.20.70">
    <property type="entry name" value="Aldolase class I"/>
    <property type="match status" value="1"/>
</dbReference>
<sequence length="347" mass="38761">MKLGSKQLDSSFIIAELSANHNNDFELAKETIYAMKESGADCVKLQTYTADSLSLNADTKYFEPRKEGLWKGYRPYDLYQEASMPWEWQPKLIELAESLEMVCFSSPFDFKAVDFLEELNTPAYKIASFEIQDIPLIRYVASKGKPVIMSTGIATQEDIELAVKTCREQGNDQIALLKCTSAYPTPFNEINLNVIPDMKDRFGVEVIGLSDHTMGSTVPLGAVAIGARIIEKHFVLDRSNGGVDASFSMEPQEFKHMVDSVRDLEKALGTVTYDLTEKALDSRTRGRSLFIVEDLKAGEVLTEKNIKSVRPGAGLHPKYYDEVLGKSIKKDVAKGTPLNDNLIYENT</sequence>
<dbReference type="InterPro" id="IPR006190">
    <property type="entry name" value="SAF_AFP_Neu5Ac"/>
</dbReference>
<keyword evidence="2" id="KW-0808">Transferase</keyword>